<evidence type="ECO:0000313" key="14">
    <source>
        <dbReference type="Proteomes" id="UP001148312"/>
    </source>
</evidence>
<comment type="pathway">
    <text evidence="2 12">Glycolipid biosynthesis; glycosylphosphatidylinositol-anchor biosynthesis.</text>
</comment>
<dbReference type="GO" id="GO:0004376">
    <property type="term" value="F:GPI mannosyltransferase activity"/>
    <property type="evidence" value="ECO:0007669"/>
    <property type="project" value="InterPro"/>
</dbReference>
<keyword evidence="11 12" id="KW-0472">Membrane</keyword>
<proteinExistence type="inferred from homology"/>
<dbReference type="Pfam" id="PF04188">
    <property type="entry name" value="Mannosyl_trans2"/>
    <property type="match status" value="1"/>
</dbReference>
<evidence type="ECO:0000256" key="3">
    <source>
        <dbReference type="ARBA" id="ARBA00008698"/>
    </source>
</evidence>
<dbReference type="GO" id="GO:0031501">
    <property type="term" value="C:mannosyltransferase complex"/>
    <property type="evidence" value="ECO:0007669"/>
    <property type="project" value="TreeGrafter"/>
</dbReference>
<dbReference type="Proteomes" id="UP001148312">
    <property type="component" value="Unassembled WGS sequence"/>
</dbReference>
<dbReference type="GO" id="GO:0005789">
    <property type="term" value="C:endoplasmic reticulum membrane"/>
    <property type="evidence" value="ECO:0007669"/>
    <property type="project" value="UniProtKB-SubCell"/>
</dbReference>
<dbReference type="RefSeq" id="XP_056788695.1">
    <property type="nucleotide sequence ID" value="XM_056935771.1"/>
</dbReference>
<comment type="function">
    <text evidence="12">Mannosyltransferase involved in glycosylphosphatidylinositol-anchor biosynthesis.</text>
</comment>
<comment type="caution">
    <text evidence="13">The sequence shown here is derived from an EMBL/GenBank/DDBJ whole genome shotgun (WGS) entry which is preliminary data.</text>
</comment>
<feature type="transmembrane region" description="Helical" evidence="12">
    <location>
        <begin position="162"/>
        <end position="182"/>
    </location>
</feature>
<accession>A0A9X0BSL4</accession>
<feature type="transmembrane region" description="Helical" evidence="12">
    <location>
        <begin position="377"/>
        <end position="397"/>
    </location>
</feature>
<feature type="transmembrane region" description="Helical" evidence="12">
    <location>
        <begin position="267"/>
        <end position="287"/>
    </location>
</feature>
<feature type="transmembrane region" description="Helical" evidence="12">
    <location>
        <begin position="188"/>
        <end position="206"/>
    </location>
</feature>
<keyword evidence="5 12" id="KW-0337">GPI-anchor biosynthesis</keyword>
<feature type="transmembrane region" description="Helical" evidence="12">
    <location>
        <begin position="237"/>
        <end position="255"/>
    </location>
</feature>
<evidence type="ECO:0000256" key="11">
    <source>
        <dbReference type="ARBA" id="ARBA00023136"/>
    </source>
</evidence>
<evidence type="ECO:0000256" key="8">
    <source>
        <dbReference type="ARBA" id="ARBA00022692"/>
    </source>
</evidence>
<keyword evidence="14" id="KW-1185">Reference proteome</keyword>
<evidence type="ECO:0000256" key="5">
    <source>
        <dbReference type="ARBA" id="ARBA00022502"/>
    </source>
</evidence>
<gene>
    <name evidence="13" type="ORF">N7539_006169</name>
</gene>
<dbReference type="AlphaFoldDB" id="A0A9X0BSL4"/>
<protein>
    <recommendedName>
        <fullName evidence="4 12">GPI mannosyltransferase 2</fullName>
        <ecNumber evidence="12">2.4.1.-</ecNumber>
    </recommendedName>
</protein>
<evidence type="ECO:0000256" key="6">
    <source>
        <dbReference type="ARBA" id="ARBA00022676"/>
    </source>
</evidence>
<dbReference type="InterPro" id="IPR007315">
    <property type="entry name" value="PIG-V/Gpi18"/>
</dbReference>
<keyword evidence="10 12" id="KW-1133">Transmembrane helix</keyword>
<feature type="transmembrane region" description="Helical" evidence="12">
    <location>
        <begin position="213"/>
        <end position="231"/>
    </location>
</feature>
<dbReference type="EMBL" id="JAPWDQ010000008">
    <property type="protein sequence ID" value="KAJ5482723.1"/>
    <property type="molecule type" value="Genomic_DNA"/>
</dbReference>
<name>A0A9X0BSL4_9EURO</name>
<dbReference type="EC" id="2.4.1.-" evidence="12"/>
<evidence type="ECO:0000256" key="4">
    <source>
        <dbReference type="ARBA" id="ARBA00013795"/>
    </source>
</evidence>
<dbReference type="GO" id="GO:0006506">
    <property type="term" value="P:GPI anchor biosynthetic process"/>
    <property type="evidence" value="ECO:0007669"/>
    <property type="project" value="UniProtKB-KW"/>
</dbReference>
<dbReference type="PANTHER" id="PTHR12468">
    <property type="entry name" value="GPI MANNOSYLTRANSFERASE 2"/>
    <property type="match status" value="1"/>
</dbReference>
<dbReference type="GeneID" id="81626020"/>
<reference evidence="13" key="1">
    <citation type="submission" date="2022-12" db="EMBL/GenBank/DDBJ databases">
        <authorList>
            <person name="Petersen C."/>
        </authorList>
    </citation>
    <scope>NUCLEOTIDE SEQUENCE</scope>
    <source>
        <strain evidence="13">IBT 30728</strain>
    </source>
</reference>
<evidence type="ECO:0000256" key="7">
    <source>
        <dbReference type="ARBA" id="ARBA00022679"/>
    </source>
</evidence>
<dbReference type="PANTHER" id="PTHR12468:SF2">
    <property type="entry name" value="GPI MANNOSYLTRANSFERASE 2"/>
    <property type="match status" value="1"/>
</dbReference>
<evidence type="ECO:0000256" key="12">
    <source>
        <dbReference type="RuleBase" id="RU363112"/>
    </source>
</evidence>
<feature type="transmembrane region" description="Helical" evidence="12">
    <location>
        <begin position="21"/>
        <end position="43"/>
    </location>
</feature>
<evidence type="ECO:0000256" key="1">
    <source>
        <dbReference type="ARBA" id="ARBA00004477"/>
    </source>
</evidence>
<evidence type="ECO:0000313" key="13">
    <source>
        <dbReference type="EMBL" id="KAJ5482723.1"/>
    </source>
</evidence>
<evidence type="ECO:0000256" key="9">
    <source>
        <dbReference type="ARBA" id="ARBA00022824"/>
    </source>
</evidence>
<comment type="similarity">
    <text evidence="3 12">Belongs to the PIGV family.</text>
</comment>
<reference evidence="13" key="2">
    <citation type="journal article" date="2023" name="IMA Fungus">
        <title>Comparative genomic study of the Penicillium genus elucidates a diverse pangenome and 15 lateral gene transfer events.</title>
        <authorList>
            <person name="Petersen C."/>
            <person name="Sorensen T."/>
            <person name="Nielsen M.R."/>
            <person name="Sondergaard T.E."/>
            <person name="Sorensen J.L."/>
            <person name="Fitzpatrick D.A."/>
            <person name="Frisvad J.C."/>
            <person name="Nielsen K.L."/>
        </authorList>
    </citation>
    <scope>NUCLEOTIDE SEQUENCE</scope>
    <source>
        <strain evidence="13">IBT 30728</strain>
    </source>
</reference>
<evidence type="ECO:0000256" key="2">
    <source>
        <dbReference type="ARBA" id="ARBA00004687"/>
    </source>
</evidence>
<keyword evidence="7 12" id="KW-0808">Transferase</keyword>
<keyword evidence="9 12" id="KW-0256">Endoplasmic reticulum</keyword>
<feature type="transmembrane region" description="Helical" evidence="12">
    <location>
        <begin position="126"/>
        <end position="150"/>
    </location>
</feature>
<evidence type="ECO:0000256" key="10">
    <source>
        <dbReference type="ARBA" id="ARBA00022989"/>
    </source>
</evidence>
<keyword evidence="8 12" id="KW-0812">Transmembrane</keyword>
<feature type="transmembrane region" description="Helical" evidence="12">
    <location>
        <begin position="434"/>
        <end position="454"/>
    </location>
</feature>
<comment type="subcellular location">
    <subcellularLocation>
        <location evidence="1 12">Endoplasmic reticulum membrane</location>
        <topology evidence="1 12">Multi-pass membrane protein</topology>
    </subcellularLocation>
</comment>
<sequence>MPEMSQRPGKPTTSRFLRLESPVGSLTVAFLLWKFLLFVVVALCPGPGYDTSTSLLLHENAQSINKPLDGLSWPLKFARWDSIYFLPIAEKGYVFEQEWAFGYPRILSLVASAIRPSGGLTGPENMALIGIILSHASHYYSVLALYSLSTNIFGDDTPAQKLICFLSAALHIISPAGAFLSAPYGEPVFSLLNFVGLDLYTLSLIAEHRRSALLRDLQVLAAAVLFAIATVARSNGILSGCLFAYDAALLVWASLTQGLTIYNLRRLAVILVGGCIVATGIVVPQILAFNEYCVQSPEPRPWCQSQVPSIYGWVQSHYWNVGFLRYWTVSNVPLFALAAPMLFVLYKSSLWALKAPPTLGSKSTGVKSSQMSPGAMLIRLALPQVLLTVLAVTTYHVQIVNRIASGYPVWYWWLVSTAMPSFQDSRNSSRGLPRAAQAMVAYALIQAVLFGSFLPPA</sequence>
<feature type="transmembrane region" description="Helical" evidence="12">
    <location>
        <begin position="326"/>
        <end position="346"/>
    </location>
</feature>
<keyword evidence="6 12" id="KW-0328">Glycosyltransferase</keyword>
<organism evidence="13 14">
    <name type="scientific">Penicillium diatomitis</name>
    <dbReference type="NCBI Taxonomy" id="2819901"/>
    <lineage>
        <taxon>Eukaryota</taxon>
        <taxon>Fungi</taxon>
        <taxon>Dikarya</taxon>
        <taxon>Ascomycota</taxon>
        <taxon>Pezizomycotina</taxon>
        <taxon>Eurotiomycetes</taxon>
        <taxon>Eurotiomycetidae</taxon>
        <taxon>Eurotiales</taxon>
        <taxon>Aspergillaceae</taxon>
        <taxon>Penicillium</taxon>
    </lineage>
</organism>
<dbReference type="GO" id="GO:0000009">
    <property type="term" value="F:alpha-1,6-mannosyltransferase activity"/>
    <property type="evidence" value="ECO:0007669"/>
    <property type="project" value="InterPro"/>
</dbReference>